<keyword evidence="4 6" id="KW-0677">Repeat</keyword>
<evidence type="ECO:0000313" key="9">
    <source>
        <dbReference type="Proteomes" id="UP001305779"/>
    </source>
</evidence>
<comment type="function">
    <text evidence="6">Required for the formation of N(7)-methylguanine at position 46 (m7G46) in tRNA. In the complex, it is required to stabilize and induce conformational changes of the catalytic subunit.</text>
</comment>
<evidence type="ECO:0008006" key="10">
    <source>
        <dbReference type="Google" id="ProtNLM"/>
    </source>
</evidence>
<keyword evidence="9" id="KW-1185">Reference proteome</keyword>
<comment type="subcellular location">
    <subcellularLocation>
        <location evidence="1 6">Nucleus</location>
    </subcellularLocation>
</comment>
<evidence type="ECO:0000256" key="1">
    <source>
        <dbReference type="ARBA" id="ARBA00004123"/>
    </source>
</evidence>
<evidence type="ECO:0000313" key="8">
    <source>
        <dbReference type="EMBL" id="KAK4499050.1"/>
    </source>
</evidence>
<feature type="compositionally biased region" description="Low complexity" evidence="7">
    <location>
        <begin position="432"/>
        <end position="446"/>
    </location>
</feature>
<accession>A0ABR0ED17</accession>
<dbReference type="InterPro" id="IPR036322">
    <property type="entry name" value="WD40_repeat_dom_sf"/>
</dbReference>
<dbReference type="Proteomes" id="UP001305779">
    <property type="component" value="Unassembled WGS sequence"/>
</dbReference>
<evidence type="ECO:0000256" key="7">
    <source>
        <dbReference type="SAM" id="MobiDB-lite"/>
    </source>
</evidence>
<dbReference type="InterPro" id="IPR028884">
    <property type="entry name" value="Trm82"/>
</dbReference>
<dbReference type="InterPro" id="IPR001680">
    <property type="entry name" value="WD40_rpt"/>
</dbReference>
<reference evidence="8 9" key="1">
    <citation type="journal article" date="2023" name="G3 (Bethesda)">
        <title>A chromosome-level genome assembly of Zasmidium syzygii isolated from banana leaves.</title>
        <authorList>
            <person name="van Westerhoven A.C."/>
            <person name="Mehrabi R."/>
            <person name="Talebi R."/>
            <person name="Steentjes M.B.F."/>
            <person name="Corcolon B."/>
            <person name="Chong P.A."/>
            <person name="Kema G.H.J."/>
            <person name="Seidl M.F."/>
        </authorList>
    </citation>
    <scope>NUCLEOTIDE SEQUENCE [LARGE SCALE GENOMIC DNA]</scope>
    <source>
        <strain evidence="8 9">P124</strain>
    </source>
</reference>
<dbReference type="EMBL" id="JAXOVC010000007">
    <property type="protein sequence ID" value="KAK4499050.1"/>
    <property type="molecule type" value="Genomic_DNA"/>
</dbReference>
<feature type="region of interest" description="Disordered" evidence="7">
    <location>
        <begin position="379"/>
        <end position="406"/>
    </location>
</feature>
<dbReference type="SUPFAM" id="SSF50978">
    <property type="entry name" value="WD40 repeat-like"/>
    <property type="match status" value="1"/>
</dbReference>
<dbReference type="Gene3D" id="2.130.10.10">
    <property type="entry name" value="YVTN repeat-like/Quinoprotein amine dehydrogenase"/>
    <property type="match status" value="2"/>
</dbReference>
<keyword evidence="5 6" id="KW-0539">Nucleus</keyword>
<comment type="similarity">
    <text evidence="6">Belongs to the WD repeat TRM82 family.</text>
</comment>
<dbReference type="PANTHER" id="PTHR16288">
    <property type="entry name" value="WD40 REPEAT PROTEIN 4"/>
    <property type="match status" value="1"/>
</dbReference>
<dbReference type="SMART" id="SM00320">
    <property type="entry name" value="WD40"/>
    <property type="match status" value="3"/>
</dbReference>
<dbReference type="InterPro" id="IPR015943">
    <property type="entry name" value="WD40/YVTN_repeat-like_dom_sf"/>
</dbReference>
<feature type="region of interest" description="Disordered" evidence="7">
    <location>
        <begin position="1"/>
        <end position="49"/>
    </location>
</feature>
<name>A0ABR0ED17_ZASCE</name>
<evidence type="ECO:0000256" key="2">
    <source>
        <dbReference type="ARBA" id="ARBA00022574"/>
    </source>
</evidence>
<comment type="pathway">
    <text evidence="6">tRNA modification; N(7)-methylguanine-tRNA biosynthesis.</text>
</comment>
<organism evidence="8 9">
    <name type="scientific">Zasmidium cellare</name>
    <name type="common">Wine cellar mold</name>
    <name type="synonym">Racodium cellare</name>
    <dbReference type="NCBI Taxonomy" id="395010"/>
    <lineage>
        <taxon>Eukaryota</taxon>
        <taxon>Fungi</taxon>
        <taxon>Dikarya</taxon>
        <taxon>Ascomycota</taxon>
        <taxon>Pezizomycotina</taxon>
        <taxon>Dothideomycetes</taxon>
        <taxon>Dothideomycetidae</taxon>
        <taxon>Mycosphaerellales</taxon>
        <taxon>Mycosphaerellaceae</taxon>
        <taxon>Zasmidium</taxon>
    </lineage>
</organism>
<evidence type="ECO:0000256" key="3">
    <source>
        <dbReference type="ARBA" id="ARBA00022694"/>
    </source>
</evidence>
<comment type="caution">
    <text evidence="8">The sequence shown here is derived from an EMBL/GenBank/DDBJ whole genome shotgun (WGS) entry which is preliminary data.</text>
</comment>
<evidence type="ECO:0000256" key="5">
    <source>
        <dbReference type="ARBA" id="ARBA00023242"/>
    </source>
</evidence>
<evidence type="ECO:0000256" key="6">
    <source>
        <dbReference type="HAMAP-Rule" id="MF_03056"/>
    </source>
</evidence>
<dbReference type="PANTHER" id="PTHR16288:SF0">
    <property type="entry name" value="TRNA (GUANINE-N(7)-)-METHYLTRANSFERASE NON-CATALYTIC SUBUNIT WDR4"/>
    <property type="match status" value="1"/>
</dbReference>
<keyword evidence="3 6" id="KW-0819">tRNA processing</keyword>
<evidence type="ECO:0000256" key="4">
    <source>
        <dbReference type="ARBA" id="ARBA00022737"/>
    </source>
</evidence>
<dbReference type="HAMAP" id="MF_03056">
    <property type="entry name" value="TRM82"/>
    <property type="match status" value="1"/>
</dbReference>
<keyword evidence="2 6" id="KW-0853">WD repeat</keyword>
<feature type="region of interest" description="Disordered" evidence="7">
    <location>
        <begin position="423"/>
        <end position="446"/>
    </location>
</feature>
<sequence length="446" mass="49020">MWPQNFVIGSGKQGYSLRAPTQPNGKDEDNEDSGRPAKKQKTNNAPSKPANVIKLAVSPGKRHVVAVTDDKSIHVFEQYHGKLTQLSQRAMPKRPCAIQITPDDTTILVGDKFGDVYSLPLLPTEEGDVAAGAPKETPQTETQFKPSATNLTVHSKRNRDALAAQMQQKNFTPRKEALKFEHKLLLGHVSMLTDMKYAKCEKDVQSRGYIITADRDEHIRISRGPPQAYIIEGFCLGHTEFVSKICQVGDSNLLVSGGGDPWLGVWEWWPEPKLRRKFNLPDKTKPAGQPLAISGIWSGRVNTGSGEEDIVVIACEKVKALLLLDQAALEQDGPGICVDLAQNPIDVAFDGDALLISTDSRQASEHQRLQSLRLSKKDSELRAEVNASPPALKMLNDYTSDPENGLADKELDTLLYGVVDLRKRRDQETQEAEQGGENGAAADTDD</sequence>
<gene>
    <name evidence="8" type="ORF">PRZ48_009562</name>
</gene>
<proteinExistence type="inferred from homology"/>
<protein>
    <recommendedName>
        <fullName evidence="10">Transfer RNA methyltransferase 82</fullName>
    </recommendedName>
</protein>